<dbReference type="OrthoDB" id="1706542at2"/>
<reference evidence="1 2" key="1">
    <citation type="submission" date="2017-06" db="EMBL/GenBank/DDBJ databases">
        <title>Draft genome sequence of anaerobic fermentative bacterium Anaeromicrobium sediminis DY2726D isolated from West Pacific Ocean sediments.</title>
        <authorList>
            <person name="Zeng X."/>
        </authorList>
    </citation>
    <scope>NUCLEOTIDE SEQUENCE [LARGE SCALE GENOMIC DNA]</scope>
    <source>
        <strain evidence="1 2">DY2726D</strain>
    </source>
</reference>
<dbReference type="InterPro" id="IPR009078">
    <property type="entry name" value="Ferritin-like_SF"/>
</dbReference>
<dbReference type="Proteomes" id="UP000216024">
    <property type="component" value="Unassembled WGS sequence"/>
</dbReference>
<accession>A0A267MFU4</accession>
<evidence type="ECO:0008006" key="3">
    <source>
        <dbReference type="Google" id="ProtNLM"/>
    </source>
</evidence>
<dbReference type="Gene3D" id="1.20.1260.10">
    <property type="match status" value="1"/>
</dbReference>
<dbReference type="AlphaFoldDB" id="A0A267MFU4"/>
<comment type="caution">
    <text evidence="1">The sequence shown here is derived from an EMBL/GenBank/DDBJ whole genome shotgun (WGS) entry which is preliminary data.</text>
</comment>
<dbReference type="RefSeq" id="WP_095134584.1">
    <property type="nucleotide sequence ID" value="NZ_NIBG01000015.1"/>
</dbReference>
<evidence type="ECO:0000313" key="1">
    <source>
        <dbReference type="EMBL" id="PAB58454.1"/>
    </source>
</evidence>
<dbReference type="InterPro" id="IPR012851">
    <property type="entry name" value="Spore_coat_CotF-like"/>
</dbReference>
<dbReference type="SUPFAM" id="SSF47240">
    <property type="entry name" value="Ferritin-like"/>
    <property type="match status" value="1"/>
</dbReference>
<evidence type="ECO:0000313" key="2">
    <source>
        <dbReference type="Proteomes" id="UP000216024"/>
    </source>
</evidence>
<proteinExistence type="predicted"/>
<gene>
    <name evidence="1" type="ORF">CCE28_15205</name>
</gene>
<keyword evidence="2" id="KW-1185">Reference proteome</keyword>
<organism evidence="1 2">
    <name type="scientific">Anaeromicrobium sediminis</name>
    <dbReference type="NCBI Taxonomy" id="1478221"/>
    <lineage>
        <taxon>Bacteria</taxon>
        <taxon>Bacillati</taxon>
        <taxon>Bacillota</taxon>
        <taxon>Clostridia</taxon>
        <taxon>Peptostreptococcales</taxon>
        <taxon>Thermotaleaceae</taxon>
        <taxon>Anaeromicrobium</taxon>
    </lineage>
</organism>
<sequence length="150" mass="17493">MELSIKEKLLLEDQRDNEAVCVKTYTEYSNRADDSVLKNIFADHAKVEQEHYDTLTKILNGQVPPMAQGQKQDNKYQFKGIHTTGTDNDKYLCENVLVAEKYVSSNYDTAIFECGDHNIRQILNHIQKEEQEHGEHIYNYMQSRGMYNVQ</sequence>
<dbReference type="InterPro" id="IPR012347">
    <property type="entry name" value="Ferritin-like"/>
</dbReference>
<protein>
    <recommendedName>
        <fullName evidence="3">Spore coat protein</fullName>
    </recommendedName>
</protein>
<dbReference type="CDD" id="cd00657">
    <property type="entry name" value="Ferritin_like"/>
    <property type="match status" value="1"/>
</dbReference>
<dbReference type="Pfam" id="PF07875">
    <property type="entry name" value="Coat_F"/>
    <property type="match status" value="1"/>
</dbReference>
<name>A0A267MFU4_9FIRM</name>
<dbReference type="EMBL" id="NIBG01000015">
    <property type="protein sequence ID" value="PAB58454.1"/>
    <property type="molecule type" value="Genomic_DNA"/>
</dbReference>